<dbReference type="Pfam" id="PF00512">
    <property type="entry name" value="HisKA"/>
    <property type="match status" value="1"/>
</dbReference>
<dbReference type="Pfam" id="PF00672">
    <property type="entry name" value="HAMP"/>
    <property type="match status" value="1"/>
</dbReference>
<evidence type="ECO:0000256" key="1">
    <source>
        <dbReference type="ARBA" id="ARBA00000085"/>
    </source>
</evidence>
<evidence type="ECO:0000256" key="9">
    <source>
        <dbReference type="ARBA" id="ARBA00023012"/>
    </source>
</evidence>
<accession>A0ABU0Q5H5</accession>
<keyword evidence="6 11" id="KW-0812">Transmembrane</keyword>
<evidence type="ECO:0000256" key="4">
    <source>
        <dbReference type="ARBA" id="ARBA00022553"/>
    </source>
</evidence>
<evidence type="ECO:0000256" key="5">
    <source>
        <dbReference type="ARBA" id="ARBA00022679"/>
    </source>
</evidence>
<dbReference type="Gene3D" id="6.10.340.10">
    <property type="match status" value="1"/>
</dbReference>
<dbReference type="CDD" id="cd00075">
    <property type="entry name" value="HATPase"/>
    <property type="match status" value="1"/>
</dbReference>
<evidence type="ECO:0000259" key="13">
    <source>
        <dbReference type="PROSITE" id="PS50885"/>
    </source>
</evidence>
<dbReference type="EMBL" id="JAUSYA010000001">
    <property type="protein sequence ID" value="MDQ0685844.1"/>
    <property type="molecule type" value="Genomic_DNA"/>
</dbReference>
<dbReference type="GO" id="GO:0004673">
    <property type="term" value="F:protein histidine kinase activity"/>
    <property type="evidence" value="ECO:0007669"/>
    <property type="project" value="UniProtKB-EC"/>
</dbReference>
<proteinExistence type="predicted"/>
<dbReference type="SMART" id="SM00387">
    <property type="entry name" value="HATPase_c"/>
    <property type="match status" value="1"/>
</dbReference>
<dbReference type="SMART" id="SM00304">
    <property type="entry name" value="HAMP"/>
    <property type="match status" value="1"/>
</dbReference>
<keyword evidence="5 14" id="KW-0808">Transferase</keyword>
<comment type="catalytic activity">
    <reaction evidence="1">
        <text>ATP + protein L-histidine = ADP + protein N-phospho-L-histidine.</text>
        <dbReference type="EC" id="2.7.13.3"/>
    </reaction>
</comment>
<dbReference type="CDD" id="cd00082">
    <property type="entry name" value="HisKA"/>
    <property type="match status" value="1"/>
</dbReference>
<dbReference type="InterPro" id="IPR003594">
    <property type="entry name" value="HATPase_dom"/>
</dbReference>
<dbReference type="InterPro" id="IPR036890">
    <property type="entry name" value="HATPase_C_sf"/>
</dbReference>
<evidence type="ECO:0000259" key="12">
    <source>
        <dbReference type="PROSITE" id="PS50109"/>
    </source>
</evidence>
<evidence type="ECO:0000256" key="10">
    <source>
        <dbReference type="ARBA" id="ARBA00023136"/>
    </source>
</evidence>
<feature type="transmembrane region" description="Helical" evidence="11">
    <location>
        <begin position="180"/>
        <end position="198"/>
    </location>
</feature>
<dbReference type="InterPro" id="IPR050428">
    <property type="entry name" value="TCS_sensor_his_kinase"/>
</dbReference>
<evidence type="ECO:0000256" key="11">
    <source>
        <dbReference type="SAM" id="Phobius"/>
    </source>
</evidence>
<comment type="caution">
    <text evidence="14">The sequence shown here is derived from an EMBL/GenBank/DDBJ whole genome shotgun (WGS) entry which is preliminary data.</text>
</comment>
<feature type="domain" description="HAMP" evidence="13">
    <location>
        <begin position="199"/>
        <end position="253"/>
    </location>
</feature>
<gene>
    <name evidence="14" type="ORF">QFZ56_004807</name>
</gene>
<dbReference type="SUPFAM" id="SSF55874">
    <property type="entry name" value="ATPase domain of HSP90 chaperone/DNA topoisomerase II/histidine kinase"/>
    <property type="match status" value="1"/>
</dbReference>
<evidence type="ECO:0000256" key="3">
    <source>
        <dbReference type="ARBA" id="ARBA00012438"/>
    </source>
</evidence>
<evidence type="ECO:0000313" key="14">
    <source>
        <dbReference type="EMBL" id="MDQ0685844.1"/>
    </source>
</evidence>
<dbReference type="InterPro" id="IPR003661">
    <property type="entry name" value="HisK_dim/P_dom"/>
</dbReference>
<dbReference type="PANTHER" id="PTHR45436:SF5">
    <property type="entry name" value="SENSOR HISTIDINE KINASE TRCS"/>
    <property type="match status" value="1"/>
</dbReference>
<keyword evidence="9" id="KW-0902">Two-component regulatory system</keyword>
<dbReference type="PANTHER" id="PTHR45436">
    <property type="entry name" value="SENSOR HISTIDINE KINASE YKOH"/>
    <property type="match status" value="1"/>
</dbReference>
<dbReference type="Pfam" id="PF02518">
    <property type="entry name" value="HATPase_c"/>
    <property type="match status" value="1"/>
</dbReference>
<dbReference type="PRINTS" id="PR00344">
    <property type="entry name" value="BCTRLSENSOR"/>
</dbReference>
<dbReference type="InterPro" id="IPR003660">
    <property type="entry name" value="HAMP_dom"/>
</dbReference>
<dbReference type="Gene3D" id="1.10.287.130">
    <property type="match status" value="1"/>
</dbReference>
<evidence type="ECO:0000256" key="6">
    <source>
        <dbReference type="ARBA" id="ARBA00022692"/>
    </source>
</evidence>
<dbReference type="SMART" id="SM00388">
    <property type="entry name" value="HisKA"/>
    <property type="match status" value="1"/>
</dbReference>
<dbReference type="PROSITE" id="PS50885">
    <property type="entry name" value="HAMP"/>
    <property type="match status" value="1"/>
</dbReference>
<dbReference type="InterPro" id="IPR005467">
    <property type="entry name" value="His_kinase_dom"/>
</dbReference>
<dbReference type="RefSeq" id="WP_307045389.1">
    <property type="nucleotide sequence ID" value="NZ_JAUSYA010000001.1"/>
</dbReference>
<name>A0ABU0Q5H5_STRAH</name>
<evidence type="ECO:0000256" key="2">
    <source>
        <dbReference type="ARBA" id="ARBA00004236"/>
    </source>
</evidence>
<dbReference type="PROSITE" id="PS50109">
    <property type="entry name" value="HIS_KIN"/>
    <property type="match status" value="1"/>
</dbReference>
<evidence type="ECO:0000256" key="7">
    <source>
        <dbReference type="ARBA" id="ARBA00022777"/>
    </source>
</evidence>
<sequence length="481" mass="51499">MRRVHRHGVHSLRAKLTAASVGLLALGIVVATAVSLMGMRHYLLDQVDTELTHLRDSLGGSRLTLSQIDSLSALSVVSDRLAPRGGDAPPAPDSVFTAVDGRGAALTLFGVEPTDAQRGLADAVRDPGALAAADGPSDVTVHGVPYRATATRLSDGTYILLATSTEALHNGIAKALKLDLAVGTLLLALLACLTLFSVRRRMRPLEDMVETSSAIAEGDLTRRVPSSRHPTHEVEQLRLALNSMLHQVETAYRTRERSAAQLRRFVADASHELRTPLSAIRGYLQLYDQGMLVEQEERRRAWDRMNGEVDRMGRLVDELLMLARLDQRPELRLRTVDVSRLVRESAQDLRAQQPGRPVTVEADGAVLLRADESGLRQVLGNLVGNVRTHTPAGVPVRLGVGRVDGVVRLWVEDEGPGLAAEDAARVFDRFFRAGGGAGSGLGLAIVQGVVGAHGGEVSVRTAPGEGLAVTVTLPSRPTTCG</sequence>
<organism evidence="14 15">
    <name type="scientific">Streptomyces achromogenes</name>
    <dbReference type="NCBI Taxonomy" id="67255"/>
    <lineage>
        <taxon>Bacteria</taxon>
        <taxon>Bacillati</taxon>
        <taxon>Actinomycetota</taxon>
        <taxon>Actinomycetes</taxon>
        <taxon>Kitasatosporales</taxon>
        <taxon>Streptomycetaceae</taxon>
        <taxon>Streptomyces</taxon>
    </lineage>
</organism>
<dbReference type="CDD" id="cd06225">
    <property type="entry name" value="HAMP"/>
    <property type="match status" value="1"/>
</dbReference>
<keyword evidence="10 11" id="KW-0472">Membrane</keyword>
<evidence type="ECO:0000256" key="8">
    <source>
        <dbReference type="ARBA" id="ARBA00022989"/>
    </source>
</evidence>
<dbReference type="SUPFAM" id="SSF47384">
    <property type="entry name" value="Homodimeric domain of signal transducing histidine kinase"/>
    <property type="match status" value="1"/>
</dbReference>
<evidence type="ECO:0000313" key="15">
    <source>
        <dbReference type="Proteomes" id="UP001243364"/>
    </source>
</evidence>
<keyword evidence="8 11" id="KW-1133">Transmembrane helix</keyword>
<feature type="transmembrane region" description="Helical" evidence="11">
    <location>
        <begin position="21"/>
        <end position="43"/>
    </location>
</feature>
<comment type="subcellular location">
    <subcellularLocation>
        <location evidence="2">Cell membrane</location>
    </subcellularLocation>
</comment>
<keyword evidence="7 14" id="KW-0418">Kinase</keyword>
<feature type="domain" description="Histidine kinase" evidence="12">
    <location>
        <begin position="268"/>
        <end position="477"/>
    </location>
</feature>
<dbReference type="Proteomes" id="UP001243364">
    <property type="component" value="Unassembled WGS sequence"/>
</dbReference>
<dbReference type="EC" id="2.7.13.3" evidence="3"/>
<dbReference type="InterPro" id="IPR004358">
    <property type="entry name" value="Sig_transdc_His_kin-like_C"/>
</dbReference>
<reference evidence="14 15" key="1">
    <citation type="submission" date="2023-07" db="EMBL/GenBank/DDBJ databases">
        <title>Comparative genomics of wheat-associated soil bacteria to identify genetic determinants of phenazine resistance.</title>
        <authorList>
            <person name="Mouncey N."/>
        </authorList>
    </citation>
    <scope>NUCLEOTIDE SEQUENCE [LARGE SCALE GENOMIC DNA]</scope>
    <source>
        <strain evidence="14 15">W4I19-2</strain>
    </source>
</reference>
<keyword evidence="15" id="KW-1185">Reference proteome</keyword>
<protein>
    <recommendedName>
        <fullName evidence="3">histidine kinase</fullName>
        <ecNumber evidence="3">2.7.13.3</ecNumber>
    </recommendedName>
</protein>
<keyword evidence="4" id="KW-0597">Phosphoprotein</keyword>
<dbReference type="InterPro" id="IPR036097">
    <property type="entry name" value="HisK_dim/P_sf"/>
</dbReference>
<dbReference type="SUPFAM" id="SSF158472">
    <property type="entry name" value="HAMP domain-like"/>
    <property type="match status" value="1"/>
</dbReference>
<dbReference type="Gene3D" id="3.30.565.10">
    <property type="entry name" value="Histidine kinase-like ATPase, C-terminal domain"/>
    <property type="match status" value="1"/>
</dbReference>